<proteinExistence type="predicted"/>
<comment type="caution">
    <text evidence="1">The sequence shown here is derived from an EMBL/GenBank/DDBJ whole genome shotgun (WGS) entry which is preliminary data.</text>
</comment>
<keyword evidence="2" id="KW-1185">Reference proteome</keyword>
<organism evidence="1 2">
    <name type="scientific">Herbiconiux daphne</name>
    <dbReference type="NCBI Taxonomy" id="2970914"/>
    <lineage>
        <taxon>Bacteria</taxon>
        <taxon>Bacillati</taxon>
        <taxon>Actinomycetota</taxon>
        <taxon>Actinomycetes</taxon>
        <taxon>Micrococcales</taxon>
        <taxon>Microbacteriaceae</taxon>
        <taxon>Herbiconiux</taxon>
    </lineage>
</organism>
<dbReference type="EMBL" id="JANLCJ010000005">
    <property type="protein sequence ID" value="MCS5735243.1"/>
    <property type="molecule type" value="Genomic_DNA"/>
</dbReference>
<dbReference type="Proteomes" id="UP001165586">
    <property type="component" value="Unassembled WGS sequence"/>
</dbReference>
<sequence>MTTTAHFFMAPALHRVVHIFLFGACDVTWLRCGGGPTVPALLNVTRHEKHPRLEVTATGRQGVLVGPAADGYVSVILDGVDDVTEFRPDELTIFHGRSSIAGAPTSAE</sequence>
<accession>A0ABT2H5S6</accession>
<evidence type="ECO:0000313" key="1">
    <source>
        <dbReference type="EMBL" id="MCS5735243.1"/>
    </source>
</evidence>
<gene>
    <name evidence="1" type="ORF">N1032_15960</name>
</gene>
<dbReference type="RefSeq" id="WP_259540153.1">
    <property type="nucleotide sequence ID" value="NZ_JANLCJ010000005.1"/>
</dbReference>
<protein>
    <submittedName>
        <fullName evidence="1">Uncharacterized protein</fullName>
    </submittedName>
</protein>
<reference evidence="1" key="1">
    <citation type="submission" date="2022-08" db="EMBL/GenBank/DDBJ databases">
        <authorList>
            <person name="Deng Y."/>
            <person name="Han X.-F."/>
            <person name="Zhang Y.-Q."/>
        </authorList>
    </citation>
    <scope>NUCLEOTIDE SEQUENCE</scope>
    <source>
        <strain evidence="1">CPCC 203386</strain>
    </source>
</reference>
<name>A0ABT2H5S6_9MICO</name>
<evidence type="ECO:0000313" key="2">
    <source>
        <dbReference type="Proteomes" id="UP001165586"/>
    </source>
</evidence>